<dbReference type="OrthoDB" id="3239511at2759"/>
<dbReference type="InterPro" id="IPR041078">
    <property type="entry name" value="Plavaka"/>
</dbReference>
<evidence type="ECO:0008006" key="4">
    <source>
        <dbReference type="Google" id="ProtNLM"/>
    </source>
</evidence>
<evidence type="ECO:0000313" key="2">
    <source>
        <dbReference type="EMBL" id="KAF8886456.1"/>
    </source>
</evidence>
<feature type="compositionally biased region" description="Acidic residues" evidence="1">
    <location>
        <begin position="67"/>
        <end position="82"/>
    </location>
</feature>
<gene>
    <name evidence="2" type="ORF">CPB84DRAFT_1816724</name>
</gene>
<reference evidence="2" key="1">
    <citation type="submission" date="2020-11" db="EMBL/GenBank/DDBJ databases">
        <authorList>
            <consortium name="DOE Joint Genome Institute"/>
            <person name="Ahrendt S."/>
            <person name="Riley R."/>
            <person name="Andreopoulos W."/>
            <person name="LaButti K."/>
            <person name="Pangilinan J."/>
            <person name="Ruiz-duenas F.J."/>
            <person name="Barrasa J.M."/>
            <person name="Sanchez-Garcia M."/>
            <person name="Camarero S."/>
            <person name="Miyauchi S."/>
            <person name="Serrano A."/>
            <person name="Linde D."/>
            <person name="Babiker R."/>
            <person name="Drula E."/>
            <person name="Ayuso-Fernandez I."/>
            <person name="Pacheco R."/>
            <person name="Padilla G."/>
            <person name="Ferreira P."/>
            <person name="Barriuso J."/>
            <person name="Kellner H."/>
            <person name="Castanera R."/>
            <person name="Alfaro M."/>
            <person name="Ramirez L."/>
            <person name="Pisabarro A.G."/>
            <person name="Kuo A."/>
            <person name="Tritt A."/>
            <person name="Lipzen A."/>
            <person name="He G."/>
            <person name="Yan M."/>
            <person name="Ng V."/>
            <person name="Cullen D."/>
            <person name="Martin F."/>
            <person name="Rosso M.-N."/>
            <person name="Henrissat B."/>
            <person name="Hibbett D."/>
            <person name="Martinez A.T."/>
            <person name="Grigoriev I.V."/>
        </authorList>
    </citation>
    <scope>NUCLEOTIDE SEQUENCE</scope>
    <source>
        <strain evidence="2">AH 44721</strain>
    </source>
</reference>
<organism evidence="2 3">
    <name type="scientific">Gymnopilus junonius</name>
    <name type="common">Spectacular rustgill mushroom</name>
    <name type="synonym">Gymnopilus spectabilis subsp. junonius</name>
    <dbReference type="NCBI Taxonomy" id="109634"/>
    <lineage>
        <taxon>Eukaryota</taxon>
        <taxon>Fungi</taxon>
        <taxon>Dikarya</taxon>
        <taxon>Basidiomycota</taxon>
        <taxon>Agaricomycotina</taxon>
        <taxon>Agaricomycetes</taxon>
        <taxon>Agaricomycetidae</taxon>
        <taxon>Agaricales</taxon>
        <taxon>Agaricineae</taxon>
        <taxon>Hymenogastraceae</taxon>
        <taxon>Gymnopilus</taxon>
    </lineage>
</organism>
<dbReference type="AlphaFoldDB" id="A0A9P5TJW8"/>
<dbReference type="Proteomes" id="UP000724874">
    <property type="component" value="Unassembled WGS sequence"/>
</dbReference>
<sequence length="890" mass="102098">MAKPKVSKPKKKIVRHPAQKTRRGRATTQKTEICEYCGDLFHRRGLASHQRKCIREHGHDTQPQSVEELDPEESEPDSEGPLPEIDDILQMDADTIPPDFSLLPDDIKICFHPNSHQATQFFHFEGYQGPHYARPMESDASTPRARPWAPFRTRLDFEIAELMLESHLNTKQVDVLLSLFQKAINHPDDFTLSGARDLEKIWAEARQTRGTGMKIPFQVSVRPLWSWIMELVDDPNLVPLFQWDAERHYRYGGKEWERFVDEPWMANDWWDIQTKLPKGASPIFLLIYADKSRLSSFGTAKGYPVYARCANLPADIRNGEGFGGGRLVGWLPVVQNILYSFHISKLNSLGFYKTCGDNVLRWLFPIILILSADYEEQCVMALIRGLKGSMPCPVCLAPQLNLIDLSETYELRTKELMMKIYERAKKLNASEKEELLKEYGLRDVQALSWDGLHAHQSGLFADHIFPELKCLVGLLPSIDETPHWRGLNHFSEVMKVEFTDGSKFGDIAKLLLYAAYDILTAKESPAGYALLKVLRSFLDLHMYASLTLHFESMTKAGETALLDFEKSLKEYSSIDIDSDKNWNFIKAHSHKHVFNDIWRKGVARNFSTKPNEKAHCPLKDFYQLMTNFKDFGVQILNLNEKDVISTMIREQIDDLDDAEVERLNLESEDAPNKTKFIGTGHVSLFSAVPPCTIGYLESQFGHNGDSAFKNFRKQLSKALTSMLGTHINLGIFDEISPYQSLRVNYESKVSARQMTDIVRAHPSFHHRPRYDCVIIDADDNGVFFARLLYIFGIYIGGKTQYIALILPYDAPIPAPERPAYDKDLKFTRVRAHHRSKAAFIHVETIIRGAVLIPAHDVEYDDEFILFDQLDEDIWWRQQTMKLRISVSLHN</sequence>
<protein>
    <recommendedName>
        <fullName evidence="4">C2H2-type domain-containing protein</fullName>
    </recommendedName>
</protein>
<feature type="compositionally biased region" description="Basic residues" evidence="1">
    <location>
        <begin position="1"/>
        <end position="25"/>
    </location>
</feature>
<accession>A0A9P5TJW8</accession>
<dbReference type="EMBL" id="JADNYJ010000096">
    <property type="protein sequence ID" value="KAF8886456.1"/>
    <property type="molecule type" value="Genomic_DNA"/>
</dbReference>
<proteinExistence type="predicted"/>
<feature type="region of interest" description="Disordered" evidence="1">
    <location>
        <begin position="57"/>
        <end position="82"/>
    </location>
</feature>
<name>A0A9P5TJW8_GYMJU</name>
<feature type="region of interest" description="Disordered" evidence="1">
    <location>
        <begin position="1"/>
        <end position="28"/>
    </location>
</feature>
<evidence type="ECO:0000313" key="3">
    <source>
        <dbReference type="Proteomes" id="UP000724874"/>
    </source>
</evidence>
<comment type="caution">
    <text evidence="2">The sequence shown here is derived from an EMBL/GenBank/DDBJ whole genome shotgun (WGS) entry which is preliminary data.</text>
</comment>
<keyword evidence="3" id="KW-1185">Reference proteome</keyword>
<dbReference type="Pfam" id="PF18759">
    <property type="entry name" value="Plavaka"/>
    <property type="match status" value="2"/>
</dbReference>
<evidence type="ECO:0000256" key="1">
    <source>
        <dbReference type="SAM" id="MobiDB-lite"/>
    </source>
</evidence>